<dbReference type="InterPro" id="IPR000653">
    <property type="entry name" value="DegT/StrS_aminotransferase"/>
</dbReference>
<dbReference type="PIRSF" id="PIRSF000390">
    <property type="entry name" value="PLP_StrS"/>
    <property type="match status" value="1"/>
</dbReference>
<evidence type="ECO:0000313" key="5">
    <source>
        <dbReference type="EMBL" id="TWI87248.1"/>
    </source>
</evidence>
<protein>
    <submittedName>
        <fullName evidence="5">dTDP-4-amino-4,6-dideoxygalactose transaminase</fullName>
    </submittedName>
</protein>
<accession>A0A562T234</accession>
<gene>
    <name evidence="5" type="ORF">JM93_02488</name>
</gene>
<organism evidence="5 6">
    <name type="scientific">Roseibium hamelinense</name>
    <dbReference type="NCBI Taxonomy" id="150831"/>
    <lineage>
        <taxon>Bacteria</taxon>
        <taxon>Pseudomonadati</taxon>
        <taxon>Pseudomonadota</taxon>
        <taxon>Alphaproteobacteria</taxon>
        <taxon>Hyphomicrobiales</taxon>
        <taxon>Stappiaceae</taxon>
        <taxon>Roseibium</taxon>
    </lineage>
</organism>
<keyword evidence="6" id="KW-1185">Reference proteome</keyword>
<dbReference type="RefSeq" id="WP_145343676.1">
    <property type="nucleotide sequence ID" value="NZ_SMLY01000082.1"/>
</dbReference>
<evidence type="ECO:0000256" key="2">
    <source>
        <dbReference type="PIRSR" id="PIRSR000390-1"/>
    </source>
</evidence>
<dbReference type="GO" id="GO:0000271">
    <property type="term" value="P:polysaccharide biosynthetic process"/>
    <property type="evidence" value="ECO:0007669"/>
    <property type="project" value="TreeGrafter"/>
</dbReference>
<comment type="similarity">
    <text evidence="1 4">Belongs to the DegT/DnrJ/EryC1 family.</text>
</comment>
<comment type="caution">
    <text evidence="5">The sequence shown here is derived from an EMBL/GenBank/DDBJ whole genome shotgun (WGS) entry which is preliminary data.</text>
</comment>
<evidence type="ECO:0000313" key="6">
    <source>
        <dbReference type="Proteomes" id="UP000320593"/>
    </source>
</evidence>
<feature type="modified residue" description="N6-(pyridoxal phosphate)lysine" evidence="3">
    <location>
        <position position="189"/>
    </location>
</feature>
<evidence type="ECO:0000256" key="4">
    <source>
        <dbReference type="RuleBase" id="RU004508"/>
    </source>
</evidence>
<dbReference type="Gene3D" id="3.90.1150.10">
    <property type="entry name" value="Aspartate Aminotransferase, domain 1"/>
    <property type="match status" value="1"/>
</dbReference>
<reference evidence="5 6" key="1">
    <citation type="submission" date="2019-07" db="EMBL/GenBank/DDBJ databases">
        <title>Genomic Encyclopedia of Archaeal and Bacterial Type Strains, Phase II (KMG-II): from individual species to whole genera.</title>
        <authorList>
            <person name="Goeker M."/>
        </authorList>
    </citation>
    <scope>NUCLEOTIDE SEQUENCE [LARGE SCALE GENOMIC DNA]</scope>
    <source>
        <strain evidence="5 6">ATCC BAA-252</strain>
    </source>
</reference>
<proteinExistence type="inferred from homology"/>
<dbReference type="EMBL" id="VLLF01000005">
    <property type="protein sequence ID" value="TWI87248.1"/>
    <property type="molecule type" value="Genomic_DNA"/>
</dbReference>
<keyword evidence="3 4" id="KW-0663">Pyridoxal phosphate</keyword>
<dbReference type="InterPro" id="IPR015424">
    <property type="entry name" value="PyrdxlP-dep_Trfase"/>
</dbReference>
<dbReference type="GO" id="GO:0030170">
    <property type="term" value="F:pyridoxal phosphate binding"/>
    <property type="evidence" value="ECO:0007669"/>
    <property type="project" value="TreeGrafter"/>
</dbReference>
<evidence type="ECO:0000256" key="3">
    <source>
        <dbReference type="PIRSR" id="PIRSR000390-2"/>
    </source>
</evidence>
<dbReference type="InterPro" id="IPR015421">
    <property type="entry name" value="PyrdxlP-dep_Trfase_major"/>
</dbReference>
<dbReference type="OrthoDB" id="9768668at2"/>
<dbReference type="SUPFAM" id="SSF53383">
    <property type="entry name" value="PLP-dependent transferases"/>
    <property type="match status" value="1"/>
</dbReference>
<dbReference type="GO" id="GO:0008483">
    <property type="term" value="F:transaminase activity"/>
    <property type="evidence" value="ECO:0007669"/>
    <property type="project" value="TreeGrafter"/>
</dbReference>
<name>A0A562T234_9HYPH</name>
<evidence type="ECO:0000256" key="1">
    <source>
        <dbReference type="ARBA" id="ARBA00037999"/>
    </source>
</evidence>
<dbReference type="PANTHER" id="PTHR30244">
    <property type="entry name" value="TRANSAMINASE"/>
    <property type="match status" value="1"/>
</dbReference>
<feature type="active site" description="Proton acceptor" evidence="2">
    <location>
        <position position="189"/>
    </location>
</feature>
<dbReference type="AlphaFoldDB" id="A0A562T234"/>
<sequence>MRQQPSKQPLQNLHIAFDADDIDAVVRAFNSRSFSGKSPIIQDYEEVISGYFGVPHALACSNGTVAIELALRALGLGEGDRVALPPTAPVMTILPLFNLRCEPVFYDVAEDTFGPDLDDLERLARDGLAAVITVPMWGYPFDMAPVQAFCTAKNLFLIEDCAHAFGAHAGNGLFGTFGDVATFSTHERKLVSTGEGGFCLIRRAAVHERMKSWLHHGATWDAAGGYALGTQLGSNCKLPPLCAALGISQFEKLDRKIAARRERVVAVRSRLQSCPGLLEFQRFQGLEINGYAMVYWVHPDLCAADLGGKMQEAGIISDTVRYAYKPLYEEPAFRAFERRCPNAEKMISSILTIPCHEGLSEGDIRYIAETVHGLFHAGTALEQAS</sequence>
<dbReference type="Proteomes" id="UP000320593">
    <property type="component" value="Unassembled WGS sequence"/>
</dbReference>
<dbReference type="InterPro" id="IPR015422">
    <property type="entry name" value="PyrdxlP-dep_Trfase_small"/>
</dbReference>
<dbReference type="Gene3D" id="3.40.640.10">
    <property type="entry name" value="Type I PLP-dependent aspartate aminotransferase-like (Major domain)"/>
    <property type="match status" value="1"/>
</dbReference>
<dbReference type="Pfam" id="PF01041">
    <property type="entry name" value="DegT_DnrJ_EryC1"/>
    <property type="match status" value="1"/>
</dbReference>
<dbReference type="PANTHER" id="PTHR30244:SF34">
    <property type="entry name" value="DTDP-4-AMINO-4,6-DIDEOXYGALACTOSE TRANSAMINASE"/>
    <property type="match status" value="1"/>
</dbReference>